<dbReference type="Pfam" id="PF00535">
    <property type="entry name" value="Glycos_transf_2"/>
    <property type="match status" value="1"/>
</dbReference>
<keyword evidence="3" id="KW-0808">Transferase</keyword>
<dbReference type="GO" id="GO:0016740">
    <property type="term" value="F:transferase activity"/>
    <property type="evidence" value="ECO:0007669"/>
    <property type="project" value="UniProtKB-KW"/>
</dbReference>
<keyword evidence="1" id="KW-0472">Membrane</keyword>
<dbReference type="AlphaFoldDB" id="A0A9R1CA71"/>
<evidence type="ECO:0000313" key="4">
    <source>
        <dbReference type="Proteomes" id="UP000825483"/>
    </source>
</evidence>
<reference evidence="3" key="1">
    <citation type="journal article" date="2022" name="Int. J. Syst. Evol. Microbiol.">
        <title>Prevotella lacticifex sp. nov., isolated from the rumen of cows.</title>
        <authorList>
            <person name="Shinkai T."/>
            <person name="Ikeyama N."/>
            <person name="Kumagai M."/>
            <person name="Ohmori H."/>
            <person name="Sakamoto M."/>
            <person name="Ohkuma M."/>
            <person name="Mitsumori M."/>
        </authorList>
    </citation>
    <scope>NUCLEOTIDE SEQUENCE</scope>
    <source>
        <strain evidence="3">R5076</strain>
    </source>
</reference>
<dbReference type="SUPFAM" id="SSF53448">
    <property type="entry name" value="Nucleotide-diphospho-sugar transferases"/>
    <property type="match status" value="1"/>
</dbReference>
<proteinExistence type="predicted"/>
<accession>A0A9R1CA71</accession>
<name>A0A9R1CA71_9BACT</name>
<feature type="domain" description="Glycosyltransferase 2-like" evidence="2">
    <location>
        <begin position="59"/>
        <end position="219"/>
    </location>
</feature>
<dbReference type="InterPro" id="IPR050834">
    <property type="entry name" value="Glycosyltransf_2"/>
</dbReference>
<keyword evidence="4" id="KW-1185">Reference proteome</keyword>
<feature type="transmembrane region" description="Helical" evidence="1">
    <location>
        <begin position="302"/>
        <end position="319"/>
    </location>
</feature>
<dbReference type="PANTHER" id="PTHR43685">
    <property type="entry name" value="GLYCOSYLTRANSFERASE"/>
    <property type="match status" value="1"/>
</dbReference>
<evidence type="ECO:0000256" key="1">
    <source>
        <dbReference type="SAM" id="Phobius"/>
    </source>
</evidence>
<dbReference type="Proteomes" id="UP000825483">
    <property type="component" value="Unassembled WGS sequence"/>
</dbReference>
<dbReference type="RefSeq" id="WP_223929020.1">
    <property type="nucleotide sequence ID" value="NZ_BPTU01000001.1"/>
</dbReference>
<comment type="caution">
    <text evidence="3">The sequence shown here is derived from an EMBL/GenBank/DDBJ whole genome shotgun (WGS) entry which is preliminary data.</text>
</comment>
<dbReference type="InterPro" id="IPR001173">
    <property type="entry name" value="Glyco_trans_2-like"/>
</dbReference>
<evidence type="ECO:0000259" key="2">
    <source>
        <dbReference type="Pfam" id="PF00535"/>
    </source>
</evidence>
<protein>
    <submittedName>
        <fullName evidence="3">Glycosyl transferase family 2</fullName>
    </submittedName>
</protein>
<dbReference type="GeneID" id="72467039"/>
<dbReference type="InterPro" id="IPR029044">
    <property type="entry name" value="Nucleotide-diphossugar_trans"/>
</dbReference>
<evidence type="ECO:0000313" key="3">
    <source>
        <dbReference type="EMBL" id="GJG58918.1"/>
    </source>
</evidence>
<feature type="transmembrane region" description="Helical" evidence="1">
    <location>
        <begin position="6"/>
        <end position="29"/>
    </location>
</feature>
<sequence length="392" mass="45124">MITFDNLSLIIGGVVLFLALLTPWINIFVRRPSVPYASDDASEDEQDNGSEHDRYPDISIIITPHDNARELEENLPAFLSQDYPGNFKVIVVAWKSDSDDEDVLKRYSSDPHLYTTYIPDSSRYMSRKKLAITIGVKAAQTEWVIMTDITSRPDSGQWLKAMAAHCNEGNRLVIGYSRYAEETSDFRQFERLVTDFYLMRETQRGRTYRCNSTCLAFRKSDFVREEGFRGNLKYLRGEYDFMANKYAQPMAVALEADPETGWMTEQEPTDKEWRNKHLFYIENRRHLTGSARHRLPIIIDQIALYINYIAIIGCAIFGFMTNRLILVAAAALALVITLIIRTAVASRAMKAWMTDIPAWKTVAYEIGLGLSWLSYKVRYMHADKNDFISHKI</sequence>
<dbReference type="EMBL" id="BPUB01000002">
    <property type="protein sequence ID" value="GJG58918.1"/>
    <property type="molecule type" value="Genomic_DNA"/>
</dbReference>
<organism evidence="3 4">
    <name type="scientific">Prevotella lacticifex</name>
    <dbReference type="NCBI Taxonomy" id="2854755"/>
    <lineage>
        <taxon>Bacteria</taxon>
        <taxon>Pseudomonadati</taxon>
        <taxon>Bacteroidota</taxon>
        <taxon>Bacteroidia</taxon>
        <taxon>Bacteroidales</taxon>
        <taxon>Prevotellaceae</taxon>
        <taxon>Prevotella</taxon>
    </lineage>
</organism>
<keyword evidence="1" id="KW-0812">Transmembrane</keyword>
<dbReference type="Gene3D" id="3.90.550.10">
    <property type="entry name" value="Spore Coat Polysaccharide Biosynthesis Protein SpsA, Chain A"/>
    <property type="match status" value="1"/>
</dbReference>
<feature type="transmembrane region" description="Helical" evidence="1">
    <location>
        <begin position="325"/>
        <end position="344"/>
    </location>
</feature>
<dbReference type="PANTHER" id="PTHR43685:SF2">
    <property type="entry name" value="GLYCOSYLTRANSFERASE 2-LIKE DOMAIN-CONTAINING PROTEIN"/>
    <property type="match status" value="1"/>
</dbReference>
<keyword evidence="1" id="KW-1133">Transmembrane helix</keyword>
<gene>
    <name evidence="3" type="ORF">PRLR5076_17690</name>
</gene>